<dbReference type="EMBL" id="DF820459">
    <property type="protein sequence ID" value="GAK53650.1"/>
    <property type="molecule type" value="Genomic_DNA"/>
</dbReference>
<evidence type="ECO:0000313" key="1">
    <source>
        <dbReference type="EMBL" id="GAK53650.1"/>
    </source>
</evidence>
<name>A0A0S6W519_9BACT</name>
<dbReference type="Proteomes" id="UP000030700">
    <property type="component" value="Unassembled WGS sequence"/>
</dbReference>
<dbReference type="AlphaFoldDB" id="A0A0S6W519"/>
<sequence length="41" mass="4808">MESRIKQRFNDFILAEARRRYNIAASNLHLLDGTDKDTTNI</sequence>
<evidence type="ECO:0000313" key="2">
    <source>
        <dbReference type="Proteomes" id="UP000030700"/>
    </source>
</evidence>
<organism evidence="1">
    <name type="scientific">Candidatus Moduliflexus flocculans</name>
    <dbReference type="NCBI Taxonomy" id="1499966"/>
    <lineage>
        <taxon>Bacteria</taxon>
        <taxon>Candidatus Moduliflexota</taxon>
        <taxon>Candidatus Moduliflexia</taxon>
        <taxon>Candidatus Moduliflexales</taxon>
        <taxon>Candidatus Moduliflexaceae</taxon>
    </lineage>
</organism>
<keyword evidence="2" id="KW-1185">Reference proteome</keyword>
<accession>A0A0S6W519</accession>
<protein>
    <submittedName>
        <fullName evidence="1">Uncharacterized protein</fullName>
    </submittedName>
</protein>
<proteinExistence type="predicted"/>
<dbReference type="HOGENOM" id="CLU_3266207_0_0_0"/>
<reference evidence="1" key="1">
    <citation type="journal article" date="2015" name="PeerJ">
        <title>First genomic representation of candidate bacterial phylum KSB3 points to enhanced environmental sensing as a trigger of wastewater bulking.</title>
        <authorList>
            <person name="Sekiguchi Y."/>
            <person name="Ohashi A."/>
            <person name="Parks D.H."/>
            <person name="Yamauchi T."/>
            <person name="Tyson G.W."/>
            <person name="Hugenholtz P."/>
        </authorList>
    </citation>
    <scope>NUCLEOTIDE SEQUENCE [LARGE SCALE GENOMIC DNA]</scope>
</reference>
<gene>
    <name evidence="1" type="ORF">U14_04917</name>
</gene>